<accession>A0A1B2EER3</accession>
<reference evidence="2" key="1">
    <citation type="submission" date="2016-07" db="EMBL/GenBank/DDBJ databases">
        <title>Microvirga ossetica sp. nov. a new species of rhizobia isolated from root nodules of the legume species Vicia alpestris Steven originated from North Ossetia region in the Caucasus.</title>
        <authorList>
            <person name="Safronova V.I."/>
            <person name="Kuznetsova I.G."/>
            <person name="Sazanova A.L."/>
            <person name="Belimov A."/>
            <person name="Andronov E."/>
            <person name="Osledkin Y.S."/>
            <person name="Onishchuk O.P."/>
            <person name="Kurchak O.N."/>
            <person name="Shaposhnikov A.I."/>
            <person name="Willems A."/>
            <person name="Tikhonovich I.A."/>
        </authorList>
    </citation>
    <scope>NUCLEOTIDE SEQUENCE [LARGE SCALE GENOMIC DNA]</scope>
    <source>
        <strain evidence="2">V5/3M</strain>
    </source>
</reference>
<sequence>MCTRILAALVVCLAASTPVIAGEIKGTGEYIMQREEAGRSDCKYSGLNDEFYDVGGPEYDPEAPRVQSFGQLVRQGLKNVFPSPGDACNPN</sequence>
<feature type="chain" id="PRO_5008536014" evidence="1">
    <location>
        <begin position="22"/>
        <end position="91"/>
    </location>
</feature>
<dbReference type="KEGG" id="moc:BB934_09580"/>
<gene>
    <name evidence="2" type="ORF">BB934_09580</name>
</gene>
<dbReference type="AlphaFoldDB" id="A0A1B2EER3"/>
<organism evidence="2">
    <name type="scientific">Microvirga ossetica</name>
    <dbReference type="NCBI Taxonomy" id="1882682"/>
    <lineage>
        <taxon>Bacteria</taxon>
        <taxon>Pseudomonadati</taxon>
        <taxon>Pseudomonadota</taxon>
        <taxon>Alphaproteobacteria</taxon>
        <taxon>Hyphomicrobiales</taxon>
        <taxon>Methylobacteriaceae</taxon>
        <taxon>Microvirga</taxon>
    </lineage>
</organism>
<dbReference type="EMBL" id="CP016616">
    <property type="protein sequence ID" value="ANY78448.1"/>
    <property type="molecule type" value="Genomic_DNA"/>
</dbReference>
<feature type="signal peptide" evidence="1">
    <location>
        <begin position="1"/>
        <end position="21"/>
    </location>
</feature>
<protein>
    <submittedName>
        <fullName evidence="2">Uncharacterized protein</fullName>
    </submittedName>
</protein>
<evidence type="ECO:0000313" key="2">
    <source>
        <dbReference type="EMBL" id="ANY78448.1"/>
    </source>
</evidence>
<evidence type="ECO:0000256" key="1">
    <source>
        <dbReference type="SAM" id="SignalP"/>
    </source>
</evidence>
<proteinExistence type="predicted"/>
<keyword evidence="1" id="KW-0732">Signal</keyword>
<name>A0A1B2EER3_9HYPH</name>